<feature type="domain" description="Luciferase-like" evidence="2">
    <location>
        <begin position="10"/>
        <end position="298"/>
    </location>
</feature>
<sequence>VGVAPGPLALEAADLAERVGYERLWLYDSAAIWEDVWLTMGLVAQRTERIGLGTAVLVPNLRHVMTTASAILTMERMWPGRLTVGLGTGFTARRVLGQKAVPWADMSRYVQQLKSLLAGEVVEIDGRPCQMIHHPNLATARPVEVPIILSALGPKGQGITRDIADGVMTLGPGDGSWNTFVQMVHGTVLESGEDPNSNRVIDAAGPWWVMSHHSSWEASPQRLQTVPGGPAYLEQLEIDRPPEAAHLAVHEGHATHLTDRDRILVDAASDGFDWSRSWVGDIGYMRERISEAAESGTTEIIYNPAGPDPLREIRAFAEAAIG</sequence>
<dbReference type="PANTHER" id="PTHR43244">
    <property type="match status" value="1"/>
</dbReference>
<keyword evidence="1" id="KW-0560">Oxidoreductase</keyword>
<dbReference type="InterPro" id="IPR036661">
    <property type="entry name" value="Luciferase-like_sf"/>
</dbReference>
<protein>
    <recommendedName>
        <fullName evidence="2">Luciferase-like domain-containing protein</fullName>
    </recommendedName>
</protein>
<dbReference type="InterPro" id="IPR050564">
    <property type="entry name" value="F420-G6PD/mer"/>
</dbReference>
<dbReference type="InterPro" id="IPR011251">
    <property type="entry name" value="Luciferase-like_dom"/>
</dbReference>
<organism evidence="3">
    <name type="scientific">marine metagenome</name>
    <dbReference type="NCBI Taxonomy" id="408172"/>
    <lineage>
        <taxon>unclassified sequences</taxon>
        <taxon>metagenomes</taxon>
        <taxon>ecological metagenomes</taxon>
    </lineage>
</organism>
<dbReference type="EMBL" id="UINC01023131">
    <property type="protein sequence ID" value="SVA94169.1"/>
    <property type="molecule type" value="Genomic_DNA"/>
</dbReference>
<evidence type="ECO:0000259" key="2">
    <source>
        <dbReference type="Pfam" id="PF00296"/>
    </source>
</evidence>
<evidence type="ECO:0000256" key="1">
    <source>
        <dbReference type="ARBA" id="ARBA00023002"/>
    </source>
</evidence>
<dbReference type="Gene3D" id="3.20.20.30">
    <property type="entry name" value="Luciferase-like domain"/>
    <property type="match status" value="1"/>
</dbReference>
<feature type="non-terminal residue" evidence="3">
    <location>
        <position position="1"/>
    </location>
</feature>
<evidence type="ECO:0000313" key="3">
    <source>
        <dbReference type="EMBL" id="SVA94169.1"/>
    </source>
</evidence>
<dbReference type="AlphaFoldDB" id="A0A381ZYE8"/>
<dbReference type="SUPFAM" id="SSF51679">
    <property type="entry name" value="Bacterial luciferase-like"/>
    <property type="match status" value="1"/>
</dbReference>
<accession>A0A381ZYE8</accession>
<reference evidence="3" key="1">
    <citation type="submission" date="2018-05" db="EMBL/GenBank/DDBJ databases">
        <authorList>
            <person name="Lanie J.A."/>
            <person name="Ng W.-L."/>
            <person name="Kazmierczak K.M."/>
            <person name="Andrzejewski T.M."/>
            <person name="Davidsen T.M."/>
            <person name="Wayne K.J."/>
            <person name="Tettelin H."/>
            <person name="Glass J.I."/>
            <person name="Rusch D."/>
            <person name="Podicherti R."/>
            <person name="Tsui H.-C.T."/>
            <person name="Winkler M.E."/>
        </authorList>
    </citation>
    <scope>NUCLEOTIDE SEQUENCE</scope>
</reference>
<dbReference type="PANTHER" id="PTHR43244:SF1">
    <property type="entry name" value="5,10-METHYLENETETRAHYDROMETHANOPTERIN REDUCTASE"/>
    <property type="match status" value="1"/>
</dbReference>
<proteinExistence type="predicted"/>
<name>A0A381ZYE8_9ZZZZ</name>
<dbReference type="GO" id="GO:0016705">
    <property type="term" value="F:oxidoreductase activity, acting on paired donors, with incorporation or reduction of molecular oxygen"/>
    <property type="evidence" value="ECO:0007669"/>
    <property type="project" value="InterPro"/>
</dbReference>
<gene>
    <name evidence="3" type="ORF">METZ01_LOCUS147023</name>
</gene>
<dbReference type="Pfam" id="PF00296">
    <property type="entry name" value="Bac_luciferase"/>
    <property type="match status" value="1"/>
</dbReference>